<keyword evidence="2" id="KW-0732">Signal</keyword>
<dbReference type="AlphaFoldDB" id="A0A9P4PGG6"/>
<evidence type="ECO:0008006" key="5">
    <source>
        <dbReference type="Google" id="ProtNLM"/>
    </source>
</evidence>
<dbReference type="Proteomes" id="UP000799764">
    <property type="component" value="Unassembled WGS sequence"/>
</dbReference>
<dbReference type="SUPFAM" id="SSF55486">
    <property type="entry name" value="Metalloproteases ('zincins'), catalytic domain"/>
    <property type="match status" value="2"/>
</dbReference>
<accession>A0A9P4PGG6</accession>
<keyword evidence="4" id="KW-1185">Reference proteome</keyword>
<evidence type="ECO:0000256" key="2">
    <source>
        <dbReference type="SAM" id="SignalP"/>
    </source>
</evidence>
<feature type="chain" id="PRO_5040399126" description="Peptidase metallopeptidase domain-containing protein" evidence="2">
    <location>
        <begin position="22"/>
        <end position="371"/>
    </location>
</feature>
<dbReference type="GO" id="GO:0008237">
    <property type="term" value="F:metallopeptidase activity"/>
    <property type="evidence" value="ECO:0007669"/>
    <property type="project" value="InterPro"/>
</dbReference>
<organism evidence="3 4">
    <name type="scientific">Karstenula rhodostoma CBS 690.94</name>
    <dbReference type="NCBI Taxonomy" id="1392251"/>
    <lineage>
        <taxon>Eukaryota</taxon>
        <taxon>Fungi</taxon>
        <taxon>Dikarya</taxon>
        <taxon>Ascomycota</taxon>
        <taxon>Pezizomycotina</taxon>
        <taxon>Dothideomycetes</taxon>
        <taxon>Pleosporomycetidae</taxon>
        <taxon>Pleosporales</taxon>
        <taxon>Massarineae</taxon>
        <taxon>Didymosphaeriaceae</taxon>
        <taxon>Karstenula</taxon>
    </lineage>
</organism>
<reference evidence="3" key="1">
    <citation type="journal article" date="2020" name="Stud. Mycol.">
        <title>101 Dothideomycetes genomes: a test case for predicting lifestyles and emergence of pathogens.</title>
        <authorList>
            <person name="Haridas S."/>
            <person name="Albert R."/>
            <person name="Binder M."/>
            <person name="Bloem J."/>
            <person name="Labutti K."/>
            <person name="Salamov A."/>
            <person name="Andreopoulos B."/>
            <person name="Baker S."/>
            <person name="Barry K."/>
            <person name="Bills G."/>
            <person name="Bluhm B."/>
            <person name="Cannon C."/>
            <person name="Castanera R."/>
            <person name="Culley D."/>
            <person name="Daum C."/>
            <person name="Ezra D."/>
            <person name="Gonzalez J."/>
            <person name="Henrissat B."/>
            <person name="Kuo A."/>
            <person name="Liang C."/>
            <person name="Lipzen A."/>
            <person name="Lutzoni F."/>
            <person name="Magnuson J."/>
            <person name="Mondo S."/>
            <person name="Nolan M."/>
            <person name="Ohm R."/>
            <person name="Pangilinan J."/>
            <person name="Park H.-J."/>
            <person name="Ramirez L."/>
            <person name="Alfaro M."/>
            <person name="Sun H."/>
            <person name="Tritt A."/>
            <person name="Yoshinaga Y."/>
            <person name="Zwiers L.-H."/>
            <person name="Turgeon B."/>
            <person name="Goodwin S."/>
            <person name="Spatafora J."/>
            <person name="Crous P."/>
            <person name="Grigoriev I."/>
        </authorList>
    </citation>
    <scope>NUCLEOTIDE SEQUENCE</scope>
    <source>
        <strain evidence="3">CBS 690.94</strain>
    </source>
</reference>
<name>A0A9P4PGG6_9PLEO</name>
<proteinExistence type="predicted"/>
<evidence type="ECO:0000313" key="3">
    <source>
        <dbReference type="EMBL" id="KAF2443686.1"/>
    </source>
</evidence>
<dbReference type="EMBL" id="MU001502">
    <property type="protein sequence ID" value="KAF2443686.1"/>
    <property type="molecule type" value="Genomic_DNA"/>
</dbReference>
<feature type="signal peptide" evidence="2">
    <location>
        <begin position="1"/>
        <end position="21"/>
    </location>
</feature>
<evidence type="ECO:0000256" key="1">
    <source>
        <dbReference type="SAM" id="MobiDB-lite"/>
    </source>
</evidence>
<gene>
    <name evidence="3" type="ORF">P171DRAFT_445060</name>
</gene>
<dbReference type="Gene3D" id="3.40.390.10">
    <property type="entry name" value="Collagenase (Catalytic Domain)"/>
    <property type="match status" value="1"/>
</dbReference>
<dbReference type="OrthoDB" id="291007at2759"/>
<dbReference type="InterPro" id="IPR024079">
    <property type="entry name" value="MetalloPept_cat_dom_sf"/>
</dbReference>
<sequence>MTLTILSVTCTVLALFSPVAAIAVPIVPSGTNVSIGSDRHVNQARTIWVDGDRETEWPADERIRPWGKPLHVIPYCFATTESKDKLQFHIWQAIQIWMKALGGDPWEQDPQVSGAGHSVTFQWVTMNCYQDDYENQHNPGTWNIEPGWEHAVAIHLVSSGTSAKPGYKPKDKIITGPEAGRHHIFLEEIPRVEGDPKYLTPDELRAYTHEVGHVLGLGHAHQHPNAPVKIRCENLPNMDWVLDYALQKDEYKKYIDMPDGRQQLQDYLCTPENYYKAVFAGCPFTEYITNRPGMTPIGPYDPDSIMHYPTWIHWKDDEGNYHDEEWKSPMEFDPSQATMTRLLPDGSEEPFRQADVPSKNDIAAVKSHYPA</sequence>
<comment type="caution">
    <text evidence="3">The sequence shown here is derived from an EMBL/GenBank/DDBJ whole genome shotgun (WGS) entry which is preliminary data.</text>
</comment>
<evidence type="ECO:0000313" key="4">
    <source>
        <dbReference type="Proteomes" id="UP000799764"/>
    </source>
</evidence>
<protein>
    <recommendedName>
        <fullName evidence="5">Peptidase metallopeptidase domain-containing protein</fullName>
    </recommendedName>
</protein>
<feature type="region of interest" description="Disordered" evidence="1">
    <location>
        <begin position="343"/>
        <end position="371"/>
    </location>
</feature>